<feature type="signal peptide" evidence="1">
    <location>
        <begin position="1"/>
        <end position="24"/>
    </location>
</feature>
<reference evidence="2 3" key="1">
    <citation type="submission" date="2022-01" db="EMBL/GenBank/DDBJ databases">
        <title>Maritalea mediterranea sp. nov., isolated from marine plastic residues from the Malva-rosa beach (Valencia, Spain).</title>
        <authorList>
            <person name="Vidal-Verdu A."/>
            <person name="Molina-Menor E."/>
            <person name="Pascual J."/>
            <person name="Pereto J."/>
            <person name="Porcar M."/>
        </authorList>
    </citation>
    <scope>NUCLEOTIDE SEQUENCE [LARGE SCALE GENOMIC DNA]</scope>
    <source>
        <strain evidence="2 3">P4.10X</strain>
    </source>
</reference>
<feature type="chain" id="PRO_5046466448" evidence="1">
    <location>
        <begin position="25"/>
        <end position="107"/>
    </location>
</feature>
<dbReference type="RefSeq" id="WP_236112938.1">
    <property type="nucleotide sequence ID" value="NZ_JAKGTI010000001.1"/>
</dbReference>
<evidence type="ECO:0000313" key="2">
    <source>
        <dbReference type="EMBL" id="MCF4097370.1"/>
    </source>
</evidence>
<evidence type="ECO:0000313" key="3">
    <source>
        <dbReference type="Proteomes" id="UP001201217"/>
    </source>
</evidence>
<accession>A0ABS9E3D2</accession>
<comment type="caution">
    <text evidence="2">The sequence shown here is derived from an EMBL/GenBank/DDBJ whole genome shotgun (WGS) entry which is preliminary data.</text>
</comment>
<keyword evidence="1" id="KW-0732">Signal</keyword>
<organism evidence="2 3">
    <name type="scientific">Maritalea mediterranea</name>
    <dbReference type="NCBI Taxonomy" id="2909667"/>
    <lineage>
        <taxon>Bacteria</taxon>
        <taxon>Pseudomonadati</taxon>
        <taxon>Pseudomonadota</taxon>
        <taxon>Alphaproteobacteria</taxon>
        <taxon>Hyphomicrobiales</taxon>
        <taxon>Devosiaceae</taxon>
        <taxon>Maritalea</taxon>
    </lineage>
</organism>
<dbReference type="EMBL" id="JAKGTI010000001">
    <property type="protein sequence ID" value="MCF4097370.1"/>
    <property type="molecule type" value="Genomic_DNA"/>
</dbReference>
<keyword evidence="3" id="KW-1185">Reference proteome</keyword>
<protein>
    <submittedName>
        <fullName evidence="2">Uncharacterized protein</fullName>
    </submittedName>
</protein>
<dbReference type="Proteomes" id="UP001201217">
    <property type="component" value="Unassembled WGS sequence"/>
</dbReference>
<proteinExistence type="predicted"/>
<gene>
    <name evidence="2" type="ORF">L1I42_02575</name>
</gene>
<name>A0ABS9E3D2_9HYPH</name>
<evidence type="ECO:0000256" key="1">
    <source>
        <dbReference type="SAM" id="SignalP"/>
    </source>
</evidence>
<sequence>MFRIFTLLAAALLLLGQLNIASSAAQGDGFALTSTLEQGGERVHKCCDGAIPSMDAEDCASECVHAILGDIALLLPRSLAETKTPSVRAMRPFQEWPNGPPPILSRI</sequence>